<keyword evidence="6" id="KW-0067">ATP-binding</keyword>
<name>A0A836C9N3_9STRA</name>
<proteinExistence type="inferred from homology"/>
<dbReference type="GO" id="GO:0003883">
    <property type="term" value="F:CTP synthase activity"/>
    <property type="evidence" value="ECO:0007669"/>
    <property type="project" value="UniProtKB-EC"/>
</dbReference>
<dbReference type="InterPro" id="IPR004468">
    <property type="entry name" value="CTP_synthase"/>
</dbReference>
<dbReference type="GO" id="GO:0044210">
    <property type="term" value="P:'de novo' CTP biosynthetic process"/>
    <property type="evidence" value="ECO:0007669"/>
    <property type="project" value="UniProtKB-UniPathway"/>
</dbReference>
<keyword evidence="13" id="KW-1185">Reference proteome</keyword>
<keyword evidence="8" id="KW-0665">Pyrimidine biosynthesis</keyword>
<dbReference type="PROSITE" id="PS51273">
    <property type="entry name" value="GATASE_TYPE_1"/>
    <property type="match status" value="1"/>
</dbReference>
<evidence type="ECO:0000256" key="4">
    <source>
        <dbReference type="ARBA" id="ARBA00022598"/>
    </source>
</evidence>
<evidence type="ECO:0000256" key="6">
    <source>
        <dbReference type="ARBA" id="ARBA00022840"/>
    </source>
</evidence>
<comment type="similarity">
    <text evidence="2">Belongs to the CTP synthase family.</text>
</comment>
<dbReference type="PANTHER" id="PTHR11550">
    <property type="entry name" value="CTP SYNTHASE"/>
    <property type="match status" value="1"/>
</dbReference>
<dbReference type="InterPro" id="IPR029062">
    <property type="entry name" value="Class_I_gatase-like"/>
</dbReference>
<keyword evidence="7" id="KW-0315">Glutamine amidotransferase</keyword>
<keyword evidence="4" id="KW-0436">Ligase</keyword>
<evidence type="ECO:0000256" key="1">
    <source>
        <dbReference type="ARBA" id="ARBA00005171"/>
    </source>
</evidence>
<dbReference type="UniPathway" id="UPA00159">
    <property type="reaction ID" value="UER00277"/>
</dbReference>
<evidence type="ECO:0000256" key="7">
    <source>
        <dbReference type="ARBA" id="ARBA00022962"/>
    </source>
</evidence>
<evidence type="ECO:0000256" key="5">
    <source>
        <dbReference type="ARBA" id="ARBA00022741"/>
    </source>
</evidence>
<dbReference type="InterPro" id="IPR017926">
    <property type="entry name" value="GATASE"/>
</dbReference>
<dbReference type="PANTHER" id="PTHR11550:SF0">
    <property type="entry name" value="CTP SYNTHASE-RELATED"/>
    <property type="match status" value="1"/>
</dbReference>
<feature type="region of interest" description="Disordered" evidence="10">
    <location>
        <begin position="51"/>
        <end position="78"/>
    </location>
</feature>
<dbReference type="GO" id="GO:0005524">
    <property type="term" value="F:ATP binding"/>
    <property type="evidence" value="ECO:0007669"/>
    <property type="project" value="UniProtKB-KW"/>
</dbReference>
<gene>
    <name evidence="12" type="ORF">JKP88DRAFT_215871</name>
</gene>
<protein>
    <recommendedName>
        <fullName evidence="3">CTP synthase (glutamine hydrolyzing)</fullName>
        <ecNumber evidence="3">6.3.4.2</ecNumber>
    </recommendedName>
</protein>
<dbReference type="EC" id="6.3.4.2" evidence="3"/>
<evidence type="ECO:0000313" key="13">
    <source>
        <dbReference type="Proteomes" id="UP000664859"/>
    </source>
</evidence>
<dbReference type="GO" id="GO:0019856">
    <property type="term" value="P:pyrimidine nucleobase biosynthetic process"/>
    <property type="evidence" value="ECO:0007669"/>
    <property type="project" value="TreeGrafter"/>
</dbReference>
<dbReference type="EMBL" id="JAFCMP010000525">
    <property type="protein sequence ID" value="KAG5177342.1"/>
    <property type="molecule type" value="Genomic_DNA"/>
</dbReference>
<evidence type="ECO:0000256" key="3">
    <source>
        <dbReference type="ARBA" id="ARBA00012291"/>
    </source>
</evidence>
<dbReference type="SUPFAM" id="SSF52317">
    <property type="entry name" value="Class I glutamine amidotransferase-like"/>
    <property type="match status" value="1"/>
</dbReference>
<evidence type="ECO:0000256" key="10">
    <source>
        <dbReference type="SAM" id="MobiDB-lite"/>
    </source>
</evidence>
<dbReference type="AlphaFoldDB" id="A0A836C9N3"/>
<keyword evidence="5" id="KW-0547">Nucleotide-binding</keyword>
<evidence type="ECO:0000313" key="12">
    <source>
        <dbReference type="EMBL" id="KAG5177342.1"/>
    </source>
</evidence>
<dbReference type="OrthoDB" id="1739076at2759"/>
<comment type="caution">
    <text evidence="12">The sequence shown here is derived from an EMBL/GenBank/DDBJ whole genome shotgun (WGS) entry which is preliminary data.</text>
</comment>
<evidence type="ECO:0000256" key="2">
    <source>
        <dbReference type="ARBA" id="ARBA00007533"/>
    </source>
</evidence>
<dbReference type="Pfam" id="PF00117">
    <property type="entry name" value="GATase"/>
    <property type="match status" value="1"/>
</dbReference>
<evidence type="ECO:0000256" key="8">
    <source>
        <dbReference type="ARBA" id="ARBA00022975"/>
    </source>
</evidence>
<sequence length="78" mass="8580">MEVIELPRETHPFFIAAQYHPEFKSRPSKPAPLFMGLMRAAGARAVARLERDRQQETAEEAVEDGMSAVDAPEAAPSA</sequence>
<evidence type="ECO:0000256" key="9">
    <source>
        <dbReference type="ARBA" id="ARBA00047781"/>
    </source>
</evidence>
<dbReference type="Proteomes" id="UP000664859">
    <property type="component" value="Unassembled WGS sequence"/>
</dbReference>
<accession>A0A836C9N3</accession>
<comment type="pathway">
    <text evidence="1">Pyrimidine metabolism; CTP biosynthesis via de novo pathway; CTP from UDP: step 2/2.</text>
</comment>
<dbReference type="Gene3D" id="3.40.50.880">
    <property type="match status" value="1"/>
</dbReference>
<reference evidence="12" key="1">
    <citation type="submission" date="2021-02" db="EMBL/GenBank/DDBJ databases">
        <title>First Annotated Genome of the Yellow-green Alga Tribonema minus.</title>
        <authorList>
            <person name="Mahan K.M."/>
        </authorList>
    </citation>
    <scope>NUCLEOTIDE SEQUENCE</scope>
    <source>
        <strain evidence="12">UTEX B ZZ1240</strain>
    </source>
</reference>
<comment type="catalytic activity">
    <reaction evidence="9">
        <text>UTP + L-glutamine + ATP + H2O = CTP + L-glutamate + ADP + phosphate + 2 H(+)</text>
        <dbReference type="Rhea" id="RHEA:26426"/>
        <dbReference type="ChEBI" id="CHEBI:15377"/>
        <dbReference type="ChEBI" id="CHEBI:15378"/>
        <dbReference type="ChEBI" id="CHEBI:29985"/>
        <dbReference type="ChEBI" id="CHEBI:30616"/>
        <dbReference type="ChEBI" id="CHEBI:37563"/>
        <dbReference type="ChEBI" id="CHEBI:43474"/>
        <dbReference type="ChEBI" id="CHEBI:46398"/>
        <dbReference type="ChEBI" id="CHEBI:58359"/>
        <dbReference type="ChEBI" id="CHEBI:456216"/>
        <dbReference type="EC" id="6.3.4.2"/>
    </reaction>
</comment>
<feature type="domain" description="Glutamine amidotransferase" evidence="11">
    <location>
        <begin position="3"/>
        <end position="38"/>
    </location>
</feature>
<dbReference type="GO" id="GO:0042802">
    <property type="term" value="F:identical protein binding"/>
    <property type="evidence" value="ECO:0007669"/>
    <property type="project" value="TreeGrafter"/>
</dbReference>
<organism evidence="12 13">
    <name type="scientific">Tribonema minus</name>
    <dbReference type="NCBI Taxonomy" id="303371"/>
    <lineage>
        <taxon>Eukaryota</taxon>
        <taxon>Sar</taxon>
        <taxon>Stramenopiles</taxon>
        <taxon>Ochrophyta</taxon>
        <taxon>PX clade</taxon>
        <taxon>Xanthophyceae</taxon>
        <taxon>Tribonematales</taxon>
        <taxon>Tribonemataceae</taxon>
        <taxon>Tribonema</taxon>
    </lineage>
</organism>
<evidence type="ECO:0000259" key="11">
    <source>
        <dbReference type="Pfam" id="PF00117"/>
    </source>
</evidence>